<evidence type="ECO:0000313" key="4">
    <source>
        <dbReference type="Proteomes" id="UP000464507"/>
    </source>
</evidence>
<dbReference type="PANTHER" id="PTHR30032:SF8">
    <property type="entry name" value="GERMINATION-SPECIFIC N-ACETYLMURAMOYL-L-ALANINE AMIDASE"/>
    <property type="match status" value="1"/>
</dbReference>
<dbReference type="Proteomes" id="UP000464507">
    <property type="component" value="Chromosome"/>
</dbReference>
<dbReference type="Gene3D" id="3.30.1380.10">
    <property type="match status" value="1"/>
</dbReference>
<dbReference type="InterPro" id="IPR058193">
    <property type="entry name" value="VanY/YodJ_core_dom"/>
</dbReference>
<keyword evidence="1" id="KW-0732">Signal</keyword>
<gene>
    <name evidence="3" type="ORF">BHD05_14865</name>
</gene>
<sequence length="530" mass="54786">MSVRRIAVAALALLSVVLAPLPAVAGVSLAPSGVTRLAGDDRYGTSAAISRASFTAPVDAVYVASGRDYADAVAGGAAAAREDAPLLLLTAYGIPQQVASELKRLRPAKIYVLGGPGAISADSQRQLGAYASSVVRVSGPDRYHTAAAVARQGWVTADTVFISSGATFADSLSGGAAAAHLGAPLLLSAPAALSAPTAVELDRLKPVRVYLLGGQAAISAAVEATIRGVVPGATVARLAGADRYETSAAVANAVWPGKSGAVMLATGAEFADALSGAPAAHVNGAPILLTRSICTPTVITKVVSRLAPAARVALGGLSVVSAHGLNVDCAITNARSISDPRSIAVVVNKLRPLNPLGFVPPDLVRPPVSYANSPLLRSEAANALTAMFAAAKAEGAGTLRLQSAYRSYSSQAEGHAYYTRLYGQAGAELKSARPGHSEHQTGLAADISYGSSCIIEQCFGSTTQGRWLAQNSHRFGYILRYPQGLTHITGYEFEPWHYRYVGQELSRTMKRTGVQTLEQFFGLPAAPTYR</sequence>
<feature type="chain" id="PRO_5029661128" description="D-alanyl-D-alanine carboxypeptidase-like core domain-containing protein" evidence="1">
    <location>
        <begin position="26"/>
        <end position="530"/>
    </location>
</feature>
<dbReference type="InterPro" id="IPR003709">
    <property type="entry name" value="VanY-like_core_dom"/>
</dbReference>
<keyword evidence="4" id="KW-1185">Reference proteome</keyword>
<dbReference type="InterPro" id="IPR051922">
    <property type="entry name" value="Bact_Sporulation_Assoc"/>
</dbReference>
<dbReference type="GO" id="GO:0006508">
    <property type="term" value="P:proteolysis"/>
    <property type="evidence" value="ECO:0007669"/>
    <property type="project" value="InterPro"/>
</dbReference>
<name>A0A7L5ALN7_9MICO</name>
<dbReference type="InterPro" id="IPR007253">
    <property type="entry name" value="Cell_wall-bd_2"/>
</dbReference>
<proteinExistence type="predicted"/>
<dbReference type="GO" id="GO:0008233">
    <property type="term" value="F:peptidase activity"/>
    <property type="evidence" value="ECO:0007669"/>
    <property type="project" value="InterPro"/>
</dbReference>
<feature type="domain" description="D-alanyl-D-alanine carboxypeptidase-like core" evidence="2">
    <location>
        <begin position="375"/>
        <end position="502"/>
    </location>
</feature>
<dbReference type="Gene3D" id="3.40.50.12090">
    <property type="match status" value="2"/>
</dbReference>
<reference evidence="3 4" key="1">
    <citation type="submission" date="2016-09" db="EMBL/GenBank/DDBJ databases">
        <title>Complete genome sequence of microbes from the polar regions.</title>
        <authorList>
            <person name="Liao L."/>
            <person name="Chen B."/>
        </authorList>
    </citation>
    <scope>NUCLEOTIDE SEQUENCE [LARGE SCALE GENOMIC DNA]</scope>
    <source>
        <strain evidence="3 4">ZS314</strain>
    </source>
</reference>
<feature type="signal peptide" evidence="1">
    <location>
        <begin position="1"/>
        <end position="25"/>
    </location>
</feature>
<dbReference type="PANTHER" id="PTHR30032">
    <property type="entry name" value="N-ACETYLMURAMOYL-L-ALANINE AMIDASE-RELATED"/>
    <property type="match status" value="1"/>
</dbReference>
<dbReference type="CDD" id="cd14852">
    <property type="entry name" value="LD-carboxypeptidase"/>
    <property type="match status" value="1"/>
</dbReference>
<dbReference type="KEGG" id="mant:BHD05_14865"/>
<dbReference type="Pfam" id="PF04122">
    <property type="entry name" value="CW_binding_2"/>
    <property type="match status" value="3"/>
</dbReference>
<accession>A0A7L5ALN7</accession>
<dbReference type="EMBL" id="CP017146">
    <property type="protein sequence ID" value="QHO70735.1"/>
    <property type="molecule type" value="Genomic_DNA"/>
</dbReference>
<evidence type="ECO:0000313" key="3">
    <source>
        <dbReference type="EMBL" id="QHO70735.1"/>
    </source>
</evidence>
<evidence type="ECO:0000259" key="2">
    <source>
        <dbReference type="Pfam" id="PF02557"/>
    </source>
</evidence>
<dbReference type="AlphaFoldDB" id="A0A7L5ALN7"/>
<dbReference type="SUPFAM" id="SSF55166">
    <property type="entry name" value="Hedgehog/DD-peptidase"/>
    <property type="match status" value="1"/>
</dbReference>
<organism evidence="3 4">
    <name type="scientific">Marisediminicola antarctica</name>
    <dbReference type="NCBI Taxonomy" id="674079"/>
    <lineage>
        <taxon>Bacteria</taxon>
        <taxon>Bacillati</taxon>
        <taxon>Actinomycetota</taxon>
        <taxon>Actinomycetes</taxon>
        <taxon>Micrococcales</taxon>
        <taxon>Microbacteriaceae</taxon>
        <taxon>Marisediminicola</taxon>
    </lineage>
</organism>
<dbReference type="InterPro" id="IPR009045">
    <property type="entry name" value="Zn_M74/Hedgehog-like"/>
</dbReference>
<evidence type="ECO:0000256" key="1">
    <source>
        <dbReference type="SAM" id="SignalP"/>
    </source>
</evidence>
<protein>
    <recommendedName>
        <fullName evidence="2">D-alanyl-D-alanine carboxypeptidase-like core domain-containing protein</fullName>
    </recommendedName>
</protein>
<dbReference type="Pfam" id="PF02557">
    <property type="entry name" value="VanY"/>
    <property type="match status" value="1"/>
</dbReference>